<keyword evidence="2" id="KW-1185">Reference proteome</keyword>
<name>A0A8R1IRE7_CAEJA</name>
<proteinExistence type="predicted"/>
<reference evidence="1" key="2">
    <citation type="submission" date="2022-06" db="UniProtKB">
        <authorList>
            <consortium name="EnsemblMetazoa"/>
        </authorList>
    </citation>
    <scope>IDENTIFICATION</scope>
    <source>
        <strain evidence="1">DF5081</strain>
    </source>
</reference>
<sequence>MLFRVKSIRANHSATRLDLSGGQMVVKSIVLKLESNRIESNGKMKKEKEEIIRMNGGKVLTYITLFMDIETPVCFSDH</sequence>
<reference evidence="2" key="1">
    <citation type="submission" date="2010-08" db="EMBL/GenBank/DDBJ databases">
        <authorList>
            <consortium name="Caenorhabditis japonica Sequencing Consortium"/>
            <person name="Wilson R.K."/>
        </authorList>
    </citation>
    <scope>NUCLEOTIDE SEQUENCE [LARGE SCALE GENOMIC DNA]</scope>
    <source>
        <strain evidence="2">DF5081</strain>
    </source>
</reference>
<protein>
    <submittedName>
        <fullName evidence="1">Uncharacterized protein</fullName>
    </submittedName>
</protein>
<organism evidence="1 2">
    <name type="scientific">Caenorhabditis japonica</name>
    <dbReference type="NCBI Taxonomy" id="281687"/>
    <lineage>
        <taxon>Eukaryota</taxon>
        <taxon>Metazoa</taxon>
        <taxon>Ecdysozoa</taxon>
        <taxon>Nematoda</taxon>
        <taxon>Chromadorea</taxon>
        <taxon>Rhabditida</taxon>
        <taxon>Rhabditina</taxon>
        <taxon>Rhabditomorpha</taxon>
        <taxon>Rhabditoidea</taxon>
        <taxon>Rhabditidae</taxon>
        <taxon>Peloderinae</taxon>
        <taxon>Caenorhabditis</taxon>
    </lineage>
</organism>
<dbReference type="AlphaFoldDB" id="A0A8R1IRE7"/>
<evidence type="ECO:0000313" key="2">
    <source>
        <dbReference type="Proteomes" id="UP000005237"/>
    </source>
</evidence>
<evidence type="ECO:0000313" key="1">
    <source>
        <dbReference type="EnsemblMetazoa" id="CJA36607.1"/>
    </source>
</evidence>
<dbReference type="Proteomes" id="UP000005237">
    <property type="component" value="Unassembled WGS sequence"/>
</dbReference>
<dbReference type="EnsemblMetazoa" id="CJA36607.1">
    <property type="protein sequence ID" value="CJA36607.1"/>
    <property type="gene ID" value="WBGene00212454"/>
</dbReference>
<accession>A0A8R1IRE7</accession>